<dbReference type="Proteomes" id="UP000349468">
    <property type="component" value="Unassembled WGS sequence"/>
</dbReference>
<dbReference type="NCBIfam" id="TIGR03696">
    <property type="entry name" value="Rhs_assc_core"/>
    <property type="match status" value="1"/>
</dbReference>
<sequence length="300" mass="33773">MEDELEQLATDYLSSVLGFNGERIDPVLGGYHLGNGYRLYSPSLRRFTSPDSMSPFGQGGINPYAYCEGDPINNTDPTGHVRGGVIHSIFGGVVRDAELVVVNTIPGVGEEVDADLVVDETLAGRRARGDGERAAAPGSSGNPDRERRGDRSREERRDTRQRSRSRSPHEPGPLNIRPAPDTDTRLRGSLAQNVRADDIREDEERMISAHEEADSILNGFSHQRESYETSRRMIEDLNPLHRWMDIDIQSHWAETQRLRLQSLDFQQGTRLRSEEIASMQKKMARMKQFMESKNITLDPS</sequence>
<dbReference type="Gene3D" id="2.180.10.10">
    <property type="entry name" value="RHS repeat-associated core"/>
    <property type="match status" value="1"/>
</dbReference>
<proteinExistence type="predicted"/>
<dbReference type="RefSeq" id="WP_154912088.1">
    <property type="nucleotide sequence ID" value="NZ_CABVIK010000005.1"/>
</dbReference>
<dbReference type="InterPro" id="IPR022385">
    <property type="entry name" value="Rhs_assc_core"/>
</dbReference>
<protein>
    <recommendedName>
        <fullName evidence="4">RHS repeat-associated core domain-containing protein</fullName>
    </recommendedName>
</protein>
<dbReference type="AlphaFoldDB" id="A0A5E7ITA2"/>
<evidence type="ECO:0008006" key="4">
    <source>
        <dbReference type="Google" id="ProtNLM"/>
    </source>
</evidence>
<gene>
    <name evidence="2" type="ORF">PS870_01755</name>
</gene>
<evidence type="ECO:0000313" key="2">
    <source>
        <dbReference type="EMBL" id="VVO80229.1"/>
    </source>
</evidence>
<dbReference type="EMBL" id="CABVIK010000005">
    <property type="protein sequence ID" value="VVO80229.1"/>
    <property type="molecule type" value="Genomic_DNA"/>
</dbReference>
<feature type="region of interest" description="Disordered" evidence="1">
    <location>
        <begin position="125"/>
        <end position="201"/>
    </location>
</feature>
<reference evidence="2 3" key="1">
    <citation type="submission" date="2019-09" db="EMBL/GenBank/DDBJ databases">
        <authorList>
            <person name="Chandra G."/>
            <person name="Truman W A."/>
        </authorList>
    </citation>
    <scope>NUCLEOTIDE SEQUENCE [LARGE SCALE GENOMIC DNA]</scope>
    <source>
        <strain evidence="2">PS870</strain>
    </source>
</reference>
<evidence type="ECO:0000256" key="1">
    <source>
        <dbReference type="SAM" id="MobiDB-lite"/>
    </source>
</evidence>
<accession>A0A5E7ITA2</accession>
<organism evidence="2 3">
    <name type="scientific">Pseudomonas fluorescens</name>
    <dbReference type="NCBI Taxonomy" id="294"/>
    <lineage>
        <taxon>Bacteria</taxon>
        <taxon>Pseudomonadati</taxon>
        <taxon>Pseudomonadota</taxon>
        <taxon>Gammaproteobacteria</taxon>
        <taxon>Pseudomonadales</taxon>
        <taxon>Pseudomonadaceae</taxon>
        <taxon>Pseudomonas</taxon>
    </lineage>
</organism>
<feature type="compositionally biased region" description="Basic and acidic residues" evidence="1">
    <location>
        <begin position="143"/>
        <end position="161"/>
    </location>
</feature>
<evidence type="ECO:0000313" key="3">
    <source>
        <dbReference type="Proteomes" id="UP000349468"/>
    </source>
</evidence>
<name>A0A5E7ITA2_PSEFL</name>
<dbReference type="SUPFAM" id="SSF56399">
    <property type="entry name" value="ADP-ribosylation"/>
    <property type="match status" value="1"/>
</dbReference>